<accession>A0A0A1SVV4</accession>
<feature type="compositionally biased region" description="Basic and acidic residues" evidence="1">
    <location>
        <begin position="78"/>
        <end position="87"/>
    </location>
</feature>
<keyword evidence="2" id="KW-0732">Signal</keyword>
<dbReference type="HOGENOM" id="CLU_1644903_0_0_1"/>
<reference evidence="3 4" key="1">
    <citation type="journal article" date="2015" name="Genome Announc.">
        <title>Draft Genome Sequence and Gene Annotation of the Entomopathogenic Fungus Verticillium hemipterigenum.</title>
        <authorList>
            <person name="Horn F."/>
            <person name="Habel A."/>
            <person name="Scharf D.H."/>
            <person name="Dworschak J."/>
            <person name="Brakhage A.A."/>
            <person name="Guthke R."/>
            <person name="Hertweck C."/>
            <person name="Linde J."/>
        </authorList>
    </citation>
    <scope>NUCLEOTIDE SEQUENCE [LARGE SCALE GENOMIC DNA]</scope>
</reference>
<feature type="signal peptide" evidence="2">
    <location>
        <begin position="1"/>
        <end position="24"/>
    </location>
</feature>
<feature type="chain" id="PRO_5001989695" evidence="2">
    <location>
        <begin position="25"/>
        <end position="161"/>
    </location>
</feature>
<protein>
    <submittedName>
        <fullName evidence="3">Uncharacterized protein</fullName>
    </submittedName>
</protein>
<evidence type="ECO:0000313" key="3">
    <source>
        <dbReference type="EMBL" id="CEJ88205.1"/>
    </source>
</evidence>
<gene>
    <name evidence="3" type="ORF">VHEMI04643</name>
</gene>
<evidence type="ECO:0000256" key="2">
    <source>
        <dbReference type="SAM" id="SignalP"/>
    </source>
</evidence>
<organism evidence="3 4">
    <name type="scientific">[Torrubiella] hemipterigena</name>
    <dbReference type="NCBI Taxonomy" id="1531966"/>
    <lineage>
        <taxon>Eukaryota</taxon>
        <taxon>Fungi</taxon>
        <taxon>Dikarya</taxon>
        <taxon>Ascomycota</taxon>
        <taxon>Pezizomycotina</taxon>
        <taxon>Sordariomycetes</taxon>
        <taxon>Hypocreomycetidae</taxon>
        <taxon>Hypocreales</taxon>
        <taxon>Clavicipitaceae</taxon>
        <taxon>Clavicipitaceae incertae sedis</taxon>
        <taxon>'Torrubiella' clade</taxon>
    </lineage>
</organism>
<evidence type="ECO:0000313" key="4">
    <source>
        <dbReference type="Proteomes" id="UP000039046"/>
    </source>
</evidence>
<evidence type="ECO:0000256" key="1">
    <source>
        <dbReference type="SAM" id="MobiDB-lite"/>
    </source>
</evidence>
<name>A0A0A1SVV4_9HYPO</name>
<sequence length="161" mass="17237">MKSFTISSGLFAVVFSGLLQNAVTAPVGSAGAELESTPEYKLTLEEMKEFLKTLNPLHGVIVQPPKTAETGPTNKTRSIVDDTRFPLNPHEDKEATAREKNEQEVATALAAIGVVAVRPDEGKDKPLNETALLDGNDIAAAKAHGMQPVGTMVNGERVRSW</sequence>
<dbReference type="AlphaFoldDB" id="A0A0A1SVV4"/>
<keyword evidence="4" id="KW-1185">Reference proteome</keyword>
<proteinExistence type="predicted"/>
<dbReference type="EMBL" id="CDHN01000002">
    <property type="protein sequence ID" value="CEJ88205.1"/>
    <property type="molecule type" value="Genomic_DNA"/>
</dbReference>
<dbReference type="Proteomes" id="UP000039046">
    <property type="component" value="Unassembled WGS sequence"/>
</dbReference>
<feature type="region of interest" description="Disordered" evidence="1">
    <location>
        <begin position="62"/>
        <end position="87"/>
    </location>
</feature>